<accession>A0A6J7VTW8</accession>
<gene>
    <name evidence="2" type="ORF">UFOPK4410_00555</name>
</gene>
<proteinExistence type="predicted"/>
<feature type="region of interest" description="Disordered" evidence="1">
    <location>
        <begin position="280"/>
        <end position="316"/>
    </location>
</feature>
<evidence type="ECO:0000256" key="1">
    <source>
        <dbReference type="SAM" id="MobiDB-lite"/>
    </source>
</evidence>
<sequence>MFSQIRRGVQGTAILSISIALFLGNTSGAFAAAKLGGTCTKPGSTTKVAGKALICEKKNKKLIWMALKETSKPMQPNASSPTTNSDPKKGATPENLASWPNPGATYISAVPLDLTQIESISKYRSCSGHNRDGYTFDQILETNRSLKHYFYPVPEFQGTLDKVKVFAPFDGTVASINLEANKVGGRPNNGNGIGLSTPLDKSVIFQFGHIYFVRSFEIGDSVKAGALIGYAALGDKAFDFDIDLLGSRPSKEGKEILGSIFDHMTPQVLEAFAAKGATPANTKETKAFRDQNPCTFDNPDQRDDRNSPLNWVQLKH</sequence>
<protein>
    <submittedName>
        <fullName evidence="2">Unannotated protein</fullName>
    </submittedName>
</protein>
<feature type="compositionally biased region" description="Polar residues" evidence="1">
    <location>
        <begin position="72"/>
        <end position="85"/>
    </location>
</feature>
<organism evidence="2">
    <name type="scientific">freshwater metagenome</name>
    <dbReference type="NCBI Taxonomy" id="449393"/>
    <lineage>
        <taxon>unclassified sequences</taxon>
        <taxon>metagenomes</taxon>
        <taxon>ecological metagenomes</taxon>
    </lineage>
</organism>
<dbReference type="AlphaFoldDB" id="A0A6J7VTW8"/>
<evidence type="ECO:0000313" key="2">
    <source>
        <dbReference type="EMBL" id="CAB5111545.1"/>
    </source>
</evidence>
<dbReference type="EMBL" id="CAFBRV010000038">
    <property type="protein sequence ID" value="CAB5111545.1"/>
    <property type="molecule type" value="Genomic_DNA"/>
</dbReference>
<reference evidence="2" key="1">
    <citation type="submission" date="2020-05" db="EMBL/GenBank/DDBJ databases">
        <authorList>
            <person name="Chiriac C."/>
            <person name="Salcher M."/>
            <person name="Ghai R."/>
            <person name="Kavagutti S V."/>
        </authorList>
    </citation>
    <scope>NUCLEOTIDE SEQUENCE</scope>
</reference>
<name>A0A6J7VTW8_9ZZZZ</name>
<feature type="region of interest" description="Disordered" evidence="1">
    <location>
        <begin position="71"/>
        <end position="99"/>
    </location>
</feature>